<name>A0A398CCW2_9BACL</name>
<dbReference type="EMBL" id="QXJM01000052">
    <property type="protein sequence ID" value="RIE00550.1"/>
    <property type="molecule type" value="Genomic_DNA"/>
</dbReference>
<reference evidence="1 2" key="1">
    <citation type="submission" date="2018-09" db="EMBL/GenBank/DDBJ databases">
        <title>Cohnella cavernae sp. nov., isolated from a karst cave.</title>
        <authorList>
            <person name="Zhu H."/>
        </authorList>
    </citation>
    <scope>NUCLEOTIDE SEQUENCE [LARGE SCALE GENOMIC DNA]</scope>
    <source>
        <strain evidence="1 2">K2E09-144</strain>
    </source>
</reference>
<proteinExistence type="predicted"/>
<keyword evidence="2" id="KW-1185">Reference proteome</keyword>
<comment type="caution">
    <text evidence="1">The sequence shown here is derived from an EMBL/GenBank/DDBJ whole genome shotgun (WGS) entry which is preliminary data.</text>
</comment>
<protein>
    <submittedName>
        <fullName evidence="1">Uncharacterized protein</fullName>
    </submittedName>
</protein>
<evidence type="ECO:0000313" key="2">
    <source>
        <dbReference type="Proteomes" id="UP000266340"/>
    </source>
</evidence>
<gene>
    <name evidence="1" type="ORF">D3H35_27815</name>
</gene>
<accession>A0A398CCW2</accession>
<sequence>MSRIAPNGARVLSRQVLGEVVRPIIAGKLAAEGFPLWGRGAGVLFPVIESGAGYNCYLLYRSTSDSVKLPGIGHKIRDLFLIRFVV</sequence>
<dbReference type="Proteomes" id="UP000266340">
    <property type="component" value="Unassembled WGS sequence"/>
</dbReference>
<organism evidence="1 2">
    <name type="scientific">Cohnella faecalis</name>
    <dbReference type="NCBI Taxonomy" id="2315694"/>
    <lineage>
        <taxon>Bacteria</taxon>
        <taxon>Bacillati</taxon>
        <taxon>Bacillota</taxon>
        <taxon>Bacilli</taxon>
        <taxon>Bacillales</taxon>
        <taxon>Paenibacillaceae</taxon>
        <taxon>Cohnella</taxon>
    </lineage>
</organism>
<dbReference type="AlphaFoldDB" id="A0A398CCW2"/>
<evidence type="ECO:0000313" key="1">
    <source>
        <dbReference type="EMBL" id="RIE00550.1"/>
    </source>
</evidence>